<keyword evidence="3" id="KW-1185">Reference proteome</keyword>
<evidence type="ECO:0000256" key="1">
    <source>
        <dbReference type="SAM" id="MobiDB-lite"/>
    </source>
</evidence>
<reference evidence="2" key="1">
    <citation type="submission" date="2020-03" db="EMBL/GenBank/DDBJ databases">
        <authorList>
            <person name="Weist P."/>
        </authorList>
    </citation>
    <scope>NUCLEOTIDE SEQUENCE</scope>
</reference>
<comment type="caution">
    <text evidence="2">The sequence shown here is derived from an EMBL/GenBank/DDBJ whole genome shotgun (WGS) entry which is preliminary data.</text>
</comment>
<feature type="compositionally biased region" description="Basic and acidic residues" evidence="1">
    <location>
        <begin position="65"/>
        <end position="78"/>
    </location>
</feature>
<evidence type="ECO:0000313" key="2">
    <source>
        <dbReference type="EMBL" id="CAB1436790.1"/>
    </source>
</evidence>
<sequence>MRHVNEGPHNYRQMTMFTADGEDDKSQGTAEEKRLGSKDDDDDDDERSRFFLRGLIRGRSPGRTGDADPRAEVEVSQRLEDEAERLGINKQELESAARERAAGKLELRLTSRSAKSGGGLPLEAALDDWGSVRGGAVRPSHFKGFLKRIFHKKQKIQRGAPSQDDEMNKLVSSPHDSTSLCTWSDHNHPDKEVAVYTHVGGGAAVASNQKVGAVYSRNKIDVQDKEEEEEEEEEEEGEEQTEERETGEEGEGWSDGGVQDEKSRNL</sequence>
<feature type="compositionally biased region" description="Polar residues" evidence="1">
    <location>
        <begin position="170"/>
        <end position="184"/>
    </location>
</feature>
<feature type="region of interest" description="Disordered" evidence="1">
    <location>
        <begin position="1"/>
        <end position="78"/>
    </location>
</feature>
<feature type="compositionally biased region" description="Acidic residues" evidence="1">
    <location>
        <begin position="224"/>
        <end position="252"/>
    </location>
</feature>
<feature type="compositionally biased region" description="Basic and acidic residues" evidence="1">
    <location>
        <begin position="24"/>
        <end position="38"/>
    </location>
</feature>
<evidence type="ECO:0000313" key="3">
    <source>
        <dbReference type="Proteomes" id="UP001153269"/>
    </source>
</evidence>
<protein>
    <submittedName>
        <fullName evidence="2">Uncharacterized protein</fullName>
    </submittedName>
</protein>
<dbReference type="AlphaFoldDB" id="A0A9N7YTE0"/>
<dbReference type="EMBL" id="CADEAL010001940">
    <property type="protein sequence ID" value="CAB1436790.1"/>
    <property type="molecule type" value="Genomic_DNA"/>
</dbReference>
<dbReference type="Proteomes" id="UP001153269">
    <property type="component" value="Unassembled WGS sequence"/>
</dbReference>
<gene>
    <name evidence="2" type="ORF">PLEPLA_LOCUS24823</name>
</gene>
<feature type="region of interest" description="Disordered" evidence="1">
    <location>
        <begin position="206"/>
        <end position="266"/>
    </location>
</feature>
<accession>A0A9N7YTE0</accession>
<proteinExistence type="predicted"/>
<organism evidence="2 3">
    <name type="scientific">Pleuronectes platessa</name>
    <name type="common">European plaice</name>
    <dbReference type="NCBI Taxonomy" id="8262"/>
    <lineage>
        <taxon>Eukaryota</taxon>
        <taxon>Metazoa</taxon>
        <taxon>Chordata</taxon>
        <taxon>Craniata</taxon>
        <taxon>Vertebrata</taxon>
        <taxon>Euteleostomi</taxon>
        <taxon>Actinopterygii</taxon>
        <taxon>Neopterygii</taxon>
        <taxon>Teleostei</taxon>
        <taxon>Neoteleostei</taxon>
        <taxon>Acanthomorphata</taxon>
        <taxon>Carangaria</taxon>
        <taxon>Pleuronectiformes</taxon>
        <taxon>Pleuronectoidei</taxon>
        <taxon>Pleuronectidae</taxon>
        <taxon>Pleuronectes</taxon>
    </lineage>
</organism>
<feature type="region of interest" description="Disordered" evidence="1">
    <location>
        <begin position="153"/>
        <end position="185"/>
    </location>
</feature>
<name>A0A9N7YTE0_PLEPL</name>